<accession>A0A9D4ZRG5</accession>
<sequence length="489" mass="54659">MVRSHVLLVTLVVTALLCHGSVWALSPFFREASSSLHSGGSYLTQNASWMSQRIDHFRPRDRSMFQQRYFEYLEFFDAPSGPVFLKICGESTCGGIANDYSAVLAKKFKAALVSLEHRYYGESTPFPKLKTKKLRYLTTNQALFDLASFRDYYQGLLRTRFNLPELENPWIVFGVSYSGALSAWFQLKFPHLSRGSLASSGVVEAIFNYTAFDEQVATSAGPNCSKALREITALVEEGLVENATAVKSMFGAEQLAIDGDFMYFLADAAAIAFQYGNPDVLCGSLVAENLHEQDLLEAYAEYVKEYYIKTFGASVDTYNQEHLKETEAGVNSGDRQWWYQVCTELAYFQVAPENNSIRSHLVNSTYHLDLCANVFKKDTYPEVNITNLYYGGKGIAGSKIFFTNGSQDPWRHASKQISSRGEPAWLITCDNCGHGTDLRGCPQTPLQLEGDASKCADPDAVYQARQAIMKHIETCLAEDVSQDSSLYNM</sequence>
<comment type="similarity">
    <text evidence="1">Belongs to the peptidase S28 family.</text>
</comment>
<dbReference type="FunFam" id="1.20.120.980:FF:000005">
    <property type="entry name" value="Clan SC, family S28, unassigned serine peptidase"/>
    <property type="match status" value="1"/>
</dbReference>
<dbReference type="OrthoDB" id="1735038at2759"/>
<evidence type="ECO:0000313" key="8">
    <source>
        <dbReference type="Proteomes" id="UP000886520"/>
    </source>
</evidence>
<dbReference type="GO" id="GO:0070008">
    <property type="term" value="F:serine-type exopeptidase activity"/>
    <property type="evidence" value="ECO:0007669"/>
    <property type="project" value="InterPro"/>
</dbReference>
<protein>
    <recommendedName>
        <fullName evidence="9">Serine protease EDA2</fullName>
    </recommendedName>
</protein>
<gene>
    <name evidence="7" type="ORF">GOP47_0003034</name>
</gene>
<dbReference type="Pfam" id="PF05577">
    <property type="entry name" value="Peptidase_S28"/>
    <property type="match status" value="1"/>
</dbReference>
<organism evidence="7 8">
    <name type="scientific">Adiantum capillus-veneris</name>
    <name type="common">Maidenhair fern</name>
    <dbReference type="NCBI Taxonomy" id="13818"/>
    <lineage>
        <taxon>Eukaryota</taxon>
        <taxon>Viridiplantae</taxon>
        <taxon>Streptophyta</taxon>
        <taxon>Embryophyta</taxon>
        <taxon>Tracheophyta</taxon>
        <taxon>Polypodiopsida</taxon>
        <taxon>Polypodiidae</taxon>
        <taxon>Polypodiales</taxon>
        <taxon>Pteridineae</taxon>
        <taxon>Pteridaceae</taxon>
        <taxon>Vittarioideae</taxon>
        <taxon>Adiantum</taxon>
    </lineage>
</organism>
<keyword evidence="4" id="KW-0378">Hydrolase</keyword>
<evidence type="ECO:0000256" key="1">
    <source>
        <dbReference type="ARBA" id="ARBA00011079"/>
    </source>
</evidence>
<dbReference type="InterPro" id="IPR008758">
    <property type="entry name" value="Peptidase_S28"/>
</dbReference>
<dbReference type="Proteomes" id="UP000886520">
    <property type="component" value="Chromosome 3"/>
</dbReference>
<dbReference type="EMBL" id="JABFUD020000002">
    <property type="protein sequence ID" value="KAI5083291.1"/>
    <property type="molecule type" value="Genomic_DNA"/>
</dbReference>
<evidence type="ECO:0000256" key="5">
    <source>
        <dbReference type="ARBA" id="ARBA00023180"/>
    </source>
</evidence>
<dbReference type="GO" id="GO:0008239">
    <property type="term" value="F:dipeptidyl-peptidase activity"/>
    <property type="evidence" value="ECO:0007669"/>
    <property type="project" value="TreeGrafter"/>
</dbReference>
<keyword evidence="5" id="KW-0325">Glycoprotein</keyword>
<dbReference type="InterPro" id="IPR029058">
    <property type="entry name" value="AB_hydrolase_fold"/>
</dbReference>
<evidence type="ECO:0008006" key="9">
    <source>
        <dbReference type="Google" id="ProtNLM"/>
    </source>
</evidence>
<feature type="chain" id="PRO_5039293415" description="Serine protease EDA2" evidence="6">
    <location>
        <begin position="25"/>
        <end position="489"/>
    </location>
</feature>
<feature type="signal peptide" evidence="6">
    <location>
        <begin position="1"/>
        <end position="24"/>
    </location>
</feature>
<evidence type="ECO:0000256" key="3">
    <source>
        <dbReference type="ARBA" id="ARBA00022729"/>
    </source>
</evidence>
<comment type="caution">
    <text evidence="7">The sequence shown here is derived from an EMBL/GenBank/DDBJ whole genome shotgun (WGS) entry which is preliminary data.</text>
</comment>
<dbReference type="SUPFAM" id="SSF53474">
    <property type="entry name" value="alpha/beta-Hydrolases"/>
    <property type="match status" value="1"/>
</dbReference>
<dbReference type="Gene3D" id="1.20.120.980">
    <property type="entry name" value="Serine carboxypeptidase S28, SKS domain"/>
    <property type="match status" value="1"/>
</dbReference>
<evidence type="ECO:0000313" key="7">
    <source>
        <dbReference type="EMBL" id="KAI5083291.1"/>
    </source>
</evidence>
<dbReference type="GO" id="GO:0005773">
    <property type="term" value="C:vacuole"/>
    <property type="evidence" value="ECO:0007669"/>
    <property type="project" value="TreeGrafter"/>
</dbReference>
<evidence type="ECO:0000256" key="4">
    <source>
        <dbReference type="ARBA" id="ARBA00022801"/>
    </source>
</evidence>
<name>A0A9D4ZRG5_ADICA</name>
<evidence type="ECO:0000256" key="2">
    <source>
        <dbReference type="ARBA" id="ARBA00022670"/>
    </source>
</evidence>
<dbReference type="PANTHER" id="PTHR11010">
    <property type="entry name" value="PROTEASE S28 PRO-X CARBOXYPEPTIDASE-RELATED"/>
    <property type="match status" value="1"/>
</dbReference>
<dbReference type="PANTHER" id="PTHR11010:SF11">
    <property type="entry name" value="THYMUS-SPECIFIC SERINE PROTEASE"/>
    <property type="match status" value="1"/>
</dbReference>
<dbReference type="Gene3D" id="3.40.50.1820">
    <property type="entry name" value="alpha/beta hydrolase"/>
    <property type="match status" value="1"/>
</dbReference>
<keyword evidence="2" id="KW-0645">Protease</keyword>
<keyword evidence="8" id="KW-1185">Reference proteome</keyword>
<dbReference type="InterPro" id="IPR042269">
    <property type="entry name" value="Ser_carbopepase_S28_SKS"/>
</dbReference>
<evidence type="ECO:0000256" key="6">
    <source>
        <dbReference type="SAM" id="SignalP"/>
    </source>
</evidence>
<dbReference type="GO" id="GO:0006508">
    <property type="term" value="P:proteolysis"/>
    <property type="evidence" value="ECO:0007669"/>
    <property type="project" value="UniProtKB-KW"/>
</dbReference>
<keyword evidence="3 6" id="KW-0732">Signal</keyword>
<proteinExistence type="inferred from homology"/>
<dbReference type="AlphaFoldDB" id="A0A9D4ZRG5"/>
<reference evidence="7" key="1">
    <citation type="submission" date="2021-01" db="EMBL/GenBank/DDBJ databases">
        <title>Adiantum capillus-veneris genome.</title>
        <authorList>
            <person name="Fang Y."/>
            <person name="Liao Q."/>
        </authorList>
    </citation>
    <scope>NUCLEOTIDE SEQUENCE</scope>
    <source>
        <strain evidence="7">H3</strain>
        <tissue evidence="7">Leaf</tissue>
    </source>
</reference>